<dbReference type="EMBL" id="BTGU01000002">
    <property type="protein sequence ID" value="GMN28567.1"/>
    <property type="molecule type" value="Genomic_DNA"/>
</dbReference>
<dbReference type="Proteomes" id="UP001187192">
    <property type="component" value="Unassembled WGS sequence"/>
</dbReference>
<reference evidence="1" key="1">
    <citation type="submission" date="2023-07" db="EMBL/GenBank/DDBJ databases">
        <title>draft genome sequence of fig (Ficus carica).</title>
        <authorList>
            <person name="Takahashi T."/>
            <person name="Nishimura K."/>
        </authorList>
    </citation>
    <scope>NUCLEOTIDE SEQUENCE</scope>
</reference>
<keyword evidence="2" id="KW-1185">Reference proteome</keyword>
<evidence type="ECO:0000313" key="1">
    <source>
        <dbReference type="EMBL" id="GMN28567.1"/>
    </source>
</evidence>
<comment type="caution">
    <text evidence="1">The sequence shown here is derived from an EMBL/GenBank/DDBJ whole genome shotgun (WGS) entry which is preliminary data.</text>
</comment>
<protein>
    <submittedName>
        <fullName evidence="1">Uncharacterized protein</fullName>
    </submittedName>
</protein>
<organism evidence="1 2">
    <name type="scientific">Ficus carica</name>
    <name type="common">Common fig</name>
    <dbReference type="NCBI Taxonomy" id="3494"/>
    <lineage>
        <taxon>Eukaryota</taxon>
        <taxon>Viridiplantae</taxon>
        <taxon>Streptophyta</taxon>
        <taxon>Embryophyta</taxon>
        <taxon>Tracheophyta</taxon>
        <taxon>Spermatophyta</taxon>
        <taxon>Magnoliopsida</taxon>
        <taxon>eudicotyledons</taxon>
        <taxon>Gunneridae</taxon>
        <taxon>Pentapetalae</taxon>
        <taxon>rosids</taxon>
        <taxon>fabids</taxon>
        <taxon>Rosales</taxon>
        <taxon>Moraceae</taxon>
        <taxon>Ficeae</taxon>
        <taxon>Ficus</taxon>
    </lineage>
</organism>
<evidence type="ECO:0000313" key="2">
    <source>
        <dbReference type="Proteomes" id="UP001187192"/>
    </source>
</evidence>
<dbReference type="Gramene" id="FCD_00010442-RA">
    <property type="protein sequence ID" value="FCD_00010442-RA:cds"/>
    <property type="gene ID" value="FCD_00010442"/>
</dbReference>
<accession>A0AA87Z2V6</accession>
<name>A0AA87Z2V6_FICCA</name>
<sequence length="58" mass="6707">MIDFVNPDLEYCRTVCLHHSLAKRQADLVMIADRLLASFVGKEVSRSRDDMQSLRHDC</sequence>
<gene>
    <name evidence="1" type="ORF">TIFTF001_002091</name>
</gene>
<proteinExistence type="predicted"/>
<dbReference type="AlphaFoldDB" id="A0AA87Z2V6"/>